<comment type="caution">
    <text evidence="3">The sequence shown here is derived from an EMBL/GenBank/DDBJ whole genome shotgun (WGS) entry which is preliminary data.</text>
</comment>
<dbReference type="Pfam" id="PF03693">
    <property type="entry name" value="ParD_antitoxin"/>
    <property type="match status" value="1"/>
</dbReference>
<dbReference type="PANTHER" id="PTHR36582:SF2">
    <property type="entry name" value="ANTITOXIN PARD"/>
    <property type="match status" value="1"/>
</dbReference>
<dbReference type="Gene3D" id="6.10.10.120">
    <property type="entry name" value="Antitoxin ParD1-like"/>
    <property type="match status" value="1"/>
</dbReference>
<evidence type="ECO:0000313" key="4">
    <source>
        <dbReference type="Proteomes" id="UP000678276"/>
    </source>
</evidence>
<dbReference type="RefSeq" id="WP_209593994.1">
    <property type="nucleotide sequence ID" value="NZ_JAGJCF010000004.1"/>
</dbReference>
<gene>
    <name evidence="3" type="ORF">J6595_08325</name>
</gene>
<organism evidence="3 4">
    <name type="scientific">Jiella mangrovi</name>
    <dbReference type="NCBI Taxonomy" id="2821407"/>
    <lineage>
        <taxon>Bacteria</taxon>
        <taxon>Pseudomonadati</taxon>
        <taxon>Pseudomonadota</taxon>
        <taxon>Alphaproteobacteria</taxon>
        <taxon>Hyphomicrobiales</taxon>
        <taxon>Aurantimonadaceae</taxon>
        <taxon>Jiella</taxon>
    </lineage>
</organism>
<dbReference type="CDD" id="cd22231">
    <property type="entry name" value="RHH_NikR_HicB-like"/>
    <property type="match status" value="1"/>
</dbReference>
<keyword evidence="2" id="KW-1277">Toxin-antitoxin system</keyword>
<keyword evidence="4" id="KW-1185">Reference proteome</keyword>
<comment type="similarity">
    <text evidence="1">Belongs to the ParD antitoxin family.</text>
</comment>
<sequence>MTAGTTRKVSLSPEQAAFIDRLVASGAYASADDVIRDGLRTLEERDGKIERWLRDEVAGSYDRWQADQNGFLTPEEMAERARCRDAAGSTGSR</sequence>
<name>A0ABS4BFP4_9HYPH</name>
<evidence type="ECO:0000313" key="3">
    <source>
        <dbReference type="EMBL" id="MBP0615583.1"/>
    </source>
</evidence>
<dbReference type="PANTHER" id="PTHR36582">
    <property type="entry name" value="ANTITOXIN PARD"/>
    <property type="match status" value="1"/>
</dbReference>
<proteinExistence type="inferred from homology"/>
<dbReference type="SUPFAM" id="SSF47598">
    <property type="entry name" value="Ribbon-helix-helix"/>
    <property type="match status" value="1"/>
</dbReference>
<reference evidence="3 4" key="1">
    <citation type="submission" date="2021-04" db="EMBL/GenBank/DDBJ databases">
        <title>Whole genome sequence of Jiella sp. KSK16Y-1.</title>
        <authorList>
            <person name="Tuo L."/>
        </authorList>
    </citation>
    <scope>NUCLEOTIDE SEQUENCE [LARGE SCALE GENOMIC DNA]</scope>
    <source>
        <strain evidence="3 4">KSK16Y-1</strain>
    </source>
</reference>
<dbReference type="InterPro" id="IPR010985">
    <property type="entry name" value="Ribbon_hlx_hlx"/>
</dbReference>
<dbReference type="Proteomes" id="UP000678276">
    <property type="component" value="Unassembled WGS sequence"/>
</dbReference>
<protein>
    <submittedName>
        <fullName evidence="3">Type II toxin-antitoxin system ParD family antitoxin</fullName>
    </submittedName>
</protein>
<dbReference type="InterPro" id="IPR022789">
    <property type="entry name" value="ParD"/>
</dbReference>
<evidence type="ECO:0000256" key="2">
    <source>
        <dbReference type="ARBA" id="ARBA00022649"/>
    </source>
</evidence>
<evidence type="ECO:0000256" key="1">
    <source>
        <dbReference type="ARBA" id="ARBA00008580"/>
    </source>
</evidence>
<dbReference type="NCBIfam" id="TIGR02606">
    <property type="entry name" value="antidote_CC2985"/>
    <property type="match status" value="1"/>
</dbReference>
<dbReference type="EMBL" id="JAGJCF010000004">
    <property type="protein sequence ID" value="MBP0615583.1"/>
    <property type="molecule type" value="Genomic_DNA"/>
</dbReference>
<dbReference type="InterPro" id="IPR038296">
    <property type="entry name" value="ParD_sf"/>
</dbReference>
<accession>A0ABS4BFP4</accession>